<sequence>MFLFYFYFIRINLVRKNRVEAIYLEMDNGEGYSRNLGIEKAEGKYIDFVDRDDYVDPE</sequence>
<comment type="caution">
    <text evidence="2">The sequence shown here is derived from an EMBL/GenBank/DDBJ whole genome shotgun (WGS) entry which is preliminary data.</text>
</comment>
<dbReference type="Pfam" id="PF00535">
    <property type="entry name" value="Glycos_transf_2"/>
    <property type="match status" value="1"/>
</dbReference>
<evidence type="ECO:0000313" key="3">
    <source>
        <dbReference type="Proteomes" id="UP000193719"/>
    </source>
</evidence>
<evidence type="ECO:0000313" key="2">
    <source>
        <dbReference type="EMBL" id="ORX42567.1"/>
    </source>
</evidence>
<dbReference type="Proteomes" id="UP000193719">
    <property type="component" value="Unassembled WGS sequence"/>
</dbReference>
<dbReference type="SUPFAM" id="SSF53448">
    <property type="entry name" value="Nucleotide-diphospho-sugar transferases"/>
    <property type="match status" value="1"/>
</dbReference>
<dbReference type="OrthoDB" id="3784at2759"/>
<protein>
    <recommendedName>
        <fullName evidence="1">Glycosyltransferase 2-like domain-containing protein</fullName>
    </recommendedName>
</protein>
<proteinExistence type="predicted"/>
<dbReference type="InterPro" id="IPR001173">
    <property type="entry name" value="Glyco_trans_2-like"/>
</dbReference>
<evidence type="ECO:0000259" key="1">
    <source>
        <dbReference type="Pfam" id="PF00535"/>
    </source>
</evidence>
<accession>A0A1Y1UWT5</accession>
<feature type="domain" description="Glycosyltransferase 2-like" evidence="1">
    <location>
        <begin position="17"/>
        <end position="58"/>
    </location>
</feature>
<reference evidence="2 3" key="1">
    <citation type="submission" date="2016-08" db="EMBL/GenBank/DDBJ databases">
        <title>Genomes of anaerobic fungi encode conserved fungal cellulosomes for biomass hydrolysis.</title>
        <authorList>
            <consortium name="DOE Joint Genome Institute"/>
            <person name="Haitjema C.H."/>
            <person name="Gilmore S.P."/>
            <person name="Henske J.K."/>
            <person name="Solomon K.V."/>
            <person name="De Groot R."/>
            <person name="Kuo A."/>
            <person name="Mondo S.J."/>
            <person name="Salamov A.A."/>
            <person name="Labutti K."/>
            <person name="Zhao Z."/>
            <person name="Chiniquy J."/>
            <person name="Barry K."/>
            <person name="Brewer H.M."/>
            <person name="Purvine S.O."/>
            <person name="Wright A.T."/>
            <person name="Boxma B."/>
            <person name="Van Alen T."/>
            <person name="Hackstein J.H."/>
            <person name="Baker S.E."/>
            <person name="Grigoriev I.V."/>
            <person name="O'Malley M.A."/>
        </authorList>
    </citation>
    <scope>NUCLEOTIDE SEQUENCE [LARGE SCALE GENOMIC DNA]</scope>
    <source>
        <strain evidence="3">finn</strain>
    </source>
</reference>
<dbReference type="InterPro" id="IPR029044">
    <property type="entry name" value="Nucleotide-diphossugar_trans"/>
</dbReference>
<dbReference type="Gene3D" id="3.90.550.10">
    <property type="entry name" value="Spore Coat Polysaccharide Biosynthesis Protein SpsA, Chain A"/>
    <property type="match status" value="1"/>
</dbReference>
<dbReference type="EMBL" id="MCFH01000063">
    <property type="protein sequence ID" value="ORX42567.1"/>
    <property type="molecule type" value="Genomic_DNA"/>
</dbReference>
<name>A0A1Y1UWT5_9FUNG</name>
<keyword evidence="3" id="KW-1185">Reference proteome</keyword>
<gene>
    <name evidence="2" type="ORF">BCR36DRAFT_157561</name>
</gene>
<reference evidence="2 3" key="2">
    <citation type="submission" date="2016-08" db="EMBL/GenBank/DDBJ databases">
        <title>Pervasive Adenine N6-methylation of Active Genes in Fungi.</title>
        <authorList>
            <consortium name="DOE Joint Genome Institute"/>
            <person name="Mondo S.J."/>
            <person name="Dannebaum R.O."/>
            <person name="Kuo R.C."/>
            <person name="Labutti K."/>
            <person name="Haridas S."/>
            <person name="Kuo A."/>
            <person name="Salamov A."/>
            <person name="Ahrendt S.R."/>
            <person name="Lipzen A."/>
            <person name="Sullivan W."/>
            <person name="Andreopoulos W.B."/>
            <person name="Clum A."/>
            <person name="Lindquist E."/>
            <person name="Daum C."/>
            <person name="Ramamoorthy G.K."/>
            <person name="Gryganskyi A."/>
            <person name="Culley D."/>
            <person name="Magnuson J.K."/>
            <person name="James T.Y."/>
            <person name="O'Malley M.A."/>
            <person name="Stajich J.E."/>
            <person name="Spatafora J.W."/>
            <person name="Visel A."/>
            <person name="Grigoriev I.V."/>
        </authorList>
    </citation>
    <scope>NUCLEOTIDE SEQUENCE [LARGE SCALE GENOMIC DNA]</scope>
    <source>
        <strain evidence="3">finn</strain>
    </source>
</reference>
<organism evidence="2 3">
    <name type="scientific">Piromyces finnis</name>
    <dbReference type="NCBI Taxonomy" id="1754191"/>
    <lineage>
        <taxon>Eukaryota</taxon>
        <taxon>Fungi</taxon>
        <taxon>Fungi incertae sedis</taxon>
        <taxon>Chytridiomycota</taxon>
        <taxon>Chytridiomycota incertae sedis</taxon>
        <taxon>Neocallimastigomycetes</taxon>
        <taxon>Neocallimastigales</taxon>
        <taxon>Neocallimastigaceae</taxon>
        <taxon>Piromyces</taxon>
    </lineage>
</organism>
<dbReference type="AlphaFoldDB" id="A0A1Y1UWT5"/>